<accession>A0A928V124</accession>
<dbReference type="RefSeq" id="WP_196936879.1">
    <property type="nucleotide sequence ID" value="NZ_MU158698.1"/>
</dbReference>
<sequence length="149" mass="17470">MKIILATMMLLIAMQLKAQEPDRTQKEEYIVLEIVYDKSSRNYHAIILDKDNLFIKDAYGNIKTFANEAQIFNFMAKDGWLFLAILSNADNQNKKFLMMRTMIRYQNGSSDEKATENENDQVLAWSFSLDYNINNLAFNENQFFNRLSI</sequence>
<proteinExistence type="predicted"/>
<protein>
    <submittedName>
        <fullName evidence="2">Uncharacterized protein</fullName>
    </submittedName>
</protein>
<keyword evidence="3" id="KW-1185">Reference proteome</keyword>
<gene>
    <name evidence="2" type="ORF">C4F49_15180</name>
</gene>
<name>A0A928V124_9SPHI</name>
<reference evidence="2" key="1">
    <citation type="submission" date="2018-02" db="EMBL/GenBank/DDBJ databases">
        <authorList>
            <person name="Vasarhelyi B.M."/>
            <person name="Deshmukh S."/>
            <person name="Balint B."/>
            <person name="Kukolya J."/>
        </authorList>
    </citation>
    <scope>NUCLEOTIDE SEQUENCE</scope>
    <source>
        <strain evidence="2">KB22</strain>
    </source>
</reference>
<feature type="chain" id="PRO_5036674825" evidence="1">
    <location>
        <begin position="19"/>
        <end position="149"/>
    </location>
</feature>
<dbReference type="AlphaFoldDB" id="A0A928V124"/>
<keyword evidence="1" id="KW-0732">Signal</keyword>
<comment type="caution">
    <text evidence="2">The sequence shown here is derived from an EMBL/GenBank/DDBJ whole genome shotgun (WGS) entry which is preliminary data.</text>
</comment>
<evidence type="ECO:0000313" key="3">
    <source>
        <dbReference type="Proteomes" id="UP000616201"/>
    </source>
</evidence>
<dbReference type="EMBL" id="PRDK01000009">
    <property type="protein sequence ID" value="MBE8715026.1"/>
    <property type="molecule type" value="Genomic_DNA"/>
</dbReference>
<evidence type="ECO:0000313" key="2">
    <source>
        <dbReference type="EMBL" id="MBE8715026.1"/>
    </source>
</evidence>
<feature type="signal peptide" evidence="1">
    <location>
        <begin position="1"/>
        <end position="18"/>
    </location>
</feature>
<evidence type="ECO:0000256" key="1">
    <source>
        <dbReference type="SAM" id="SignalP"/>
    </source>
</evidence>
<organism evidence="2 3">
    <name type="scientific">Sphingobacterium hungaricum</name>
    <dbReference type="NCBI Taxonomy" id="2082723"/>
    <lineage>
        <taxon>Bacteria</taxon>
        <taxon>Pseudomonadati</taxon>
        <taxon>Bacteroidota</taxon>
        <taxon>Sphingobacteriia</taxon>
        <taxon>Sphingobacteriales</taxon>
        <taxon>Sphingobacteriaceae</taxon>
        <taxon>Sphingobacterium</taxon>
    </lineage>
</organism>
<dbReference type="Proteomes" id="UP000616201">
    <property type="component" value="Unassembled WGS sequence"/>
</dbReference>